<reference evidence="2 3" key="1">
    <citation type="submission" date="2015-04" db="EMBL/GenBank/DDBJ databases">
        <title>Lasius niger genome sequencing.</title>
        <authorList>
            <person name="Konorov E.A."/>
            <person name="Nikitin M.A."/>
            <person name="Kirill M.V."/>
            <person name="Chang P."/>
        </authorList>
    </citation>
    <scope>NUCLEOTIDE SEQUENCE [LARGE SCALE GENOMIC DNA]</scope>
    <source>
        <tissue evidence="2">Whole</tissue>
    </source>
</reference>
<feature type="region of interest" description="Disordered" evidence="1">
    <location>
        <begin position="86"/>
        <end position="105"/>
    </location>
</feature>
<dbReference type="Gene3D" id="3.60.10.10">
    <property type="entry name" value="Endonuclease/exonuclease/phosphatase"/>
    <property type="match status" value="1"/>
</dbReference>
<dbReference type="PaxDb" id="67767-A0A0J7K8B1"/>
<evidence type="ECO:0000313" key="3">
    <source>
        <dbReference type="Proteomes" id="UP000036403"/>
    </source>
</evidence>
<protein>
    <submittedName>
        <fullName evidence="2">Uncharacterized protein</fullName>
    </submittedName>
</protein>
<feature type="compositionally biased region" description="Basic residues" evidence="1">
    <location>
        <begin position="86"/>
        <end position="95"/>
    </location>
</feature>
<sequence>MELPGYRRERWYRLWLATYNKDLIYLNQETESRMEDTGQASSNIDLIFGTTEMVNIVECEQVMDTWGSDHHPIEIRMEVKVQTYRKKSNRISTKKNKMERIPQRN</sequence>
<dbReference type="EMBL" id="LBMM01011731">
    <property type="protein sequence ID" value="KMQ86663.1"/>
    <property type="molecule type" value="Genomic_DNA"/>
</dbReference>
<dbReference type="Proteomes" id="UP000036403">
    <property type="component" value="Unassembled WGS sequence"/>
</dbReference>
<accession>A0A0J7K8B1</accession>
<evidence type="ECO:0000256" key="1">
    <source>
        <dbReference type="SAM" id="MobiDB-lite"/>
    </source>
</evidence>
<proteinExistence type="predicted"/>
<dbReference type="SUPFAM" id="SSF56219">
    <property type="entry name" value="DNase I-like"/>
    <property type="match status" value="1"/>
</dbReference>
<dbReference type="AlphaFoldDB" id="A0A0J7K8B1"/>
<name>A0A0J7K8B1_LASNI</name>
<evidence type="ECO:0000313" key="2">
    <source>
        <dbReference type="EMBL" id="KMQ86663.1"/>
    </source>
</evidence>
<keyword evidence="3" id="KW-1185">Reference proteome</keyword>
<feature type="compositionally biased region" description="Basic and acidic residues" evidence="1">
    <location>
        <begin position="96"/>
        <end position="105"/>
    </location>
</feature>
<comment type="caution">
    <text evidence="2">The sequence shown here is derived from an EMBL/GenBank/DDBJ whole genome shotgun (WGS) entry which is preliminary data.</text>
</comment>
<gene>
    <name evidence="2" type="ORF">RF55_14298</name>
</gene>
<dbReference type="InterPro" id="IPR036691">
    <property type="entry name" value="Endo/exonu/phosph_ase_sf"/>
</dbReference>
<organism evidence="2 3">
    <name type="scientific">Lasius niger</name>
    <name type="common">Black garden ant</name>
    <dbReference type="NCBI Taxonomy" id="67767"/>
    <lineage>
        <taxon>Eukaryota</taxon>
        <taxon>Metazoa</taxon>
        <taxon>Ecdysozoa</taxon>
        <taxon>Arthropoda</taxon>
        <taxon>Hexapoda</taxon>
        <taxon>Insecta</taxon>
        <taxon>Pterygota</taxon>
        <taxon>Neoptera</taxon>
        <taxon>Endopterygota</taxon>
        <taxon>Hymenoptera</taxon>
        <taxon>Apocrita</taxon>
        <taxon>Aculeata</taxon>
        <taxon>Formicoidea</taxon>
        <taxon>Formicidae</taxon>
        <taxon>Formicinae</taxon>
        <taxon>Lasius</taxon>
        <taxon>Lasius</taxon>
    </lineage>
</organism>